<protein>
    <submittedName>
        <fullName evidence="2">Uncharacterized protein</fullName>
    </submittedName>
</protein>
<dbReference type="Proteomes" id="UP000549616">
    <property type="component" value="Unassembled WGS sequence"/>
</dbReference>
<proteinExistence type="predicted"/>
<keyword evidence="1" id="KW-1133">Transmembrane helix</keyword>
<evidence type="ECO:0000313" key="2">
    <source>
        <dbReference type="EMBL" id="NYI88343.1"/>
    </source>
</evidence>
<reference evidence="2 3" key="1">
    <citation type="submission" date="2020-07" db="EMBL/GenBank/DDBJ databases">
        <title>Sequencing the genomes of 1000 actinobacteria strains.</title>
        <authorList>
            <person name="Klenk H.-P."/>
        </authorList>
    </citation>
    <scope>NUCLEOTIDE SEQUENCE [LARGE SCALE GENOMIC DNA]</scope>
    <source>
        <strain evidence="2 3">DSM 104006</strain>
    </source>
</reference>
<comment type="caution">
    <text evidence="2">The sequence shown here is derived from an EMBL/GenBank/DDBJ whole genome shotgun (WGS) entry which is preliminary data.</text>
</comment>
<organism evidence="2 3">
    <name type="scientific">Amycolatopsis endophytica</name>
    <dbReference type="NCBI Taxonomy" id="860233"/>
    <lineage>
        <taxon>Bacteria</taxon>
        <taxon>Bacillati</taxon>
        <taxon>Actinomycetota</taxon>
        <taxon>Actinomycetes</taxon>
        <taxon>Pseudonocardiales</taxon>
        <taxon>Pseudonocardiaceae</taxon>
        <taxon>Amycolatopsis</taxon>
    </lineage>
</organism>
<gene>
    <name evidence="2" type="ORF">HNR02_001666</name>
</gene>
<accession>A0A853AZW2</accession>
<sequence>MWVQIGLVGLLGVVFLVRLVVVLRHDREPRGVTKPDS</sequence>
<dbReference type="EMBL" id="JACCFK010000001">
    <property type="protein sequence ID" value="NYI88343.1"/>
    <property type="molecule type" value="Genomic_DNA"/>
</dbReference>
<dbReference type="AlphaFoldDB" id="A0A853AZW2"/>
<keyword evidence="1" id="KW-0472">Membrane</keyword>
<keyword evidence="3" id="KW-1185">Reference proteome</keyword>
<name>A0A853AZW2_9PSEU</name>
<evidence type="ECO:0000313" key="3">
    <source>
        <dbReference type="Proteomes" id="UP000549616"/>
    </source>
</evidence>
<keyword evidence="1" id="KW-0812">Transmembrane</keyword>
<evidence type="ECO:0000256" key="1">
    <source>
        <dbReference type="SAM" id="Phobius"/>
    </source>
</evidence>
<feature type="transmembrane region" description="Helical" evidence="1">
    <location>
        <begin position="6"/>
        <end position="23"/>
    </location>
</feature>